<evidence type="ECO:0000313" key="2">
    <source>
        <dbReference type="EMBL" id="KZC09916.1"/>
    </source>
</evidence>
<feature type="compositionally biased region" description="Basic residues" evidence="1">
    <location>
        <begin position="39"/>
        <end position="50"/>
    </location>
</feature>
<evidence type="ECO:0000313" key="3">
    <source>
        <dbReference type="Proteomes" id="UP000076502"/>
    </source>
</evidence>
<accession>A0A154PDD0</accession>
<reference evidence="2 3" key="1">
    <citation type="submission" date="2015-07" db="EMBL/GenBank/DDBJ databases">
        <title>The genome of Dufourea novaeangliae.</title>
        <authorList>
            <person name="Pan H."/>
            <person name="Kapheim K."/>
        </authorList>
    </citation>
    <scope>NUCLEOTIDE SEQUENCE [LARGE SCALE GENOMIC DNA]</scope>
    <source>
        <strain evidence="2">0120121106</strain>
        <tissue evidence="2">Whole body</tissue>
    </source>
</reference>
<proteinExistence type="predicted"/>
<feature type="compositionally biased region" description="Basic and acidic residues" evidence="1">
    <location>
        <begin position="122"/>
        <end position="132"/>
    </location>
</feature>
<evidence type="ECO:0000256" key="1">
    <source>
        <dbReference type="SAM" id="MobiDB-lite"/>
    </source>
</evidence>
<keyword evidence="3" id="KW-1185">Reference proteome</keyword>
<dbReference type="EMBL" id="KQ434878">
    <property type="protein sequence ID" value="KZC09916.1"/>
    <property type="molecule type" value="Genomic_DNA"/>
</dbReference>
<organism evidence="2 3">
    <name type="scientific">Dufourea novaeangliae</name>
    <name type="common">Sweat bee</name>
    <dbReference type="NCBI Taxonomy" id="178035"/>
    <lineage>
        <taxon>Eukaryota</taxon>
        <taxon>Metazoa</taxon>
        <taxon>Ecdysozoa</taxon>
        <taxon>Arthropoda</taxon>
        <taxon>Hexapoda</taxon>
        <taxon>Insecta</taxon>
        <taxon>Pterygota</taxon>
        <taxon>Neoptera</taxon>
        <taxon>Endopterygota</taxon>
        <taxon>Hymenoptera</taxon>
        <taxon>Apocrita</taxon>
        <taxon>Aculeata</taxon>
        <taxon>Apoidea</taxon>
        <taxon>Anthophila</taxon>
        <taxon>Halictidae</taxon>
        <taxon>Rophitinae</taxon>
        <taxon>Dufourea</taxon>
    </lineage>
</organism>
<dbReference type="Proteomes" id="UP000076502">
    <property type="component" value="Unassembled WGS sequence"/>
</dbReference>
<feature type="compositionally biased region" description="Basic and acidic residues" evidence="1">
    <location>
        <begin position="86"/>
        <end position="111"/>
    </location>
</feature>
<dbReference type="AlphaFoldDB" id="A0A154PDD0"/>
<name>A0A154PDD0_DUFNO</name>
<gene>
    <name evidence="2" type="ORF">WN55_00562</name>
</gene>
<feature type="region of interest" description="Disordered" evidence="1">
    <location>
        <begin position="1"/>
        <end position="142"/>
    </location>
</feature>
<sequence>MDARSHNSHPSVNHDPHKIAKCPRKHLCGAFRSPGVAVRTKKRKTKKFRRPPVPNSPAARGDRSGAGQRGVRREAKRKEKKNKKCRWNENDAVEEKKKSLEEGTEKKERRTSMGQEGGGGSGREKEQVEKARKMGLQLPDKIGRPKRSCWLEAHQNLLLCQAITIEKSCDSQPNKSPLGTVSP</sequence>
<protein>
    <submittedName>
        <fullName evidence="2">Uncharacterized protein</fullName>
    </submittedName>
</protein>